<dbReference type="AlphaFoldDB" id="A0A2M9YI58"/>
<evidence type="ECO:0000313" key="5">
    <source>
        <dbReference type="Proteomes" id="UP000232188"/>
    </source>
</evidence>
<evidence type="ECO:0000256" key="1">
    <source>
        <dbReference type="SAM" id="Phobius"/>
    </source>
</evidence>
<dbReference type="NCBIfam" id="NF047688">
    <property type="entry name" value="LIMLP_19325_fam"/>
    <property type="match status" value="1"/>
</dbReference>
<comment type="caution">
    <text evidence="2">The sequence shown here is derived from an EMBL/GenBank/DDBJ whole genome shotgun (WGS) entry which is preliminary data.</text>
</comment>
<reference evidence="4 5" key="1">
    <citation type="submission" date="2017-07" db="EMBL/GenBank/DDBJ databases">
        <title>Leptospira spp. isolated from tropical soils.</title>
        <authorList>
            <person name="Thibeaux R."/>
            <person name="Iraola G."/>
            <person name="Ferres I."/>
            <person name="Bierque E."/>
            <person name="Girault D."/>
            <person name="Soupe-Gilbert M.-E."/>
            <person name="Picardeau M."/>
            <person name="Goarant C."/>
        </authorList>
    </citation>
    <scope>NUCLEOTIDE SEQUENCE [LARGE SCALE GENOMIC DNA]</scope>
    <source>
        <strain evidence="2 5">FH2-B-C1</strain>
        <strain evidence="3 4">FH2-B-D1</strain>
    </source>
</reference>
<keyword evidence="1" id="KW-1133">Transmembrane helix</keyword>
<keyword evidence="1" id="KW-0812">Transmembrane</keyword>
<gene>
    <name evidence="3" type="ORF">CH376_12585</name>
    <name evidence="2" type="ORF">CH380_21155</name>
</gene>
<accession>A0A2M9YI58</accession>
<dbReference type="EMBL" id="NPDU01000029">
    <property type="protein sequence ID" value="PJZ61615.1"/>
    <property type="molecule type" value="Genomic_DNA"/>
</dbReference>
<dbReference type="EMBL" id="NPDV01000033">
    <property type="protein sequence ID" value="PJZ51232.1"/>
    <property type="molecule type" value="Genomic_DNA"/>
</dbReference>
<dbReference type="Proteomes" id="UP000232149">
    <property type="component" value="Unassembled WGS sequence"/>
</dbReference>
<evidence type="ECO:0000313" key="3">
    <source>
        <dbReference type="EMBL" id="PJZ61615.1"/>
    </source>
</evidence>
<organism evidence="2 5">
    <name type="scientific">Leptospira adleri</name>
    <dbReference type="NCBI Taxonomy" id="2023186"/>
    <lineage>
        <taxon>Bacteria</taxon>
        <taxon>Pseudomonadati</taxon>
        <taxon>Spirochaetota</taxon>
        <taxon>Spirochaetia</taxon>
        <taxon>Leptospirales</taxon>
        <taxon>Leptospiraceae</taxon>
        <taxon>Leptospira</taxon>
    </lineage>
</organism>
<evidence type="ECO:0000313" key="4">
    <source>
        <dbReference type="Proteomes" id="UP000232149"/>
    </source>
</evidence>
<dbReference type="Proteomes" id="UP000232188">
    <property type="component" value="Unassembled WGS sequence"/>
</dbReference>
<feature type="transmembrane region" description="Helical" evidence="1">
    <location>
        <begin position="12"/>
        <end position="31"/>
    </location>
</feature>
<keyword evidence="4" id="KW-1185">Reference proteome</keyword>
<protein>
    <submittedName>
        <fullName evidence="2">Uncharacterized protein</fullName>
    </submittedName>
</protein>
<proteinExistence type="predicted"/>
<name>A0A2M9YI58_9LEPT</name>
<sequence length="108" mass="12813">MRNFKDTIYFKLRTSNLCFLIPVFFWCHYFIGFTEGQMNRHYMKLKAVELKESDLDEHEKLFGIELTPLDREAILKYSGYRTALRFVSSRNSFSRTPVDVGTILSKED</sequence>
<evidence type="ECO:0000313" key="2">
    <source>
        <dbReference type="EMBL" id="PJZ51232.1"/>
    </source>
</evidence>
<keyword evidence="1" id="KW-0472">Membrane</keyword>